<reference evidence="2" key="1">
    <citation type="submission" date="2022-11" db="EMBL/GenBank/DDBJ databases">
        <authorList>
            <person name="Hyden B.L."/>
            <person name="Feng K."/>
            <person name="Yates T."/>
            <person name="Jawdy S."/>
            <person name="Smart L.B."/>
            <person name="Muchero W."/>
        </authorList>
    </citation>
    <scope>NUCLEOTIDE SEQUENCE</scope>
    <source>
        <tissue evidence="2">Shoot tip</tissue>
    </source>
</reference>
<proteinExistence type="predicted"/>
<organism evidence="2 3">
    <name type="scientific">Salix koriyanagi</name>
    <dbReference type="NCBI Taxonomy" id="2511006"/>
    <lineage>
        <taxon>Eukaryota</taxon>
        <taxon>Viridiplantae</taxon>
        <taxon>Streptophyta</taxon>
        <taxon>Embryophyta</taxon>
        <taxon>Tracheophyta</taxon>
        <taxon>Spermatophyta</taxon>
        <taxon>Magnoliopsida</taxon>
        <taxon>eudicotyledons</taxon>
        <taxon>Gunneridae</taxon>
        <taxon>Pentapetalae</taxon>
        <taxon>rosids</taxon>
        <taxon>fabids</taxon>
        <taxon>Malpighiales</taxon>
        <taxon>Salicaceae</taxon>
        <taxon>Saliceae</taxon>
        <taxon>Salix</taxon>
    </lineage>
</organism>
<evidence type="ECO:0000313" key="3">
    <source>
        <dbReference type="Proteomes" id="UP001151752"/>
    </source>
</evidence>
<dbReference type="Proteomes" id="UP001151752">
    <property type="component" value="Chromosome 6"/>
</dbReference>
<feature type="region of interest" description="Disordered" evidence="1">
    <location>
        <begin position="1"/>
        <end position="45"/>
    </location>
</feature>
<dbReference type="AlphaFoldDB" id="A0A9Q0VG65"/>
<comment type="caution">
    <text evidence="2">The sequence shown here is derived from an EMBL/GenBank/DDBJ whole genome shotgun (WGS) entry which is preliminary data.</text>
</comment>
<name>A0A9Q0VG65_9ROSI</name>
<dbReference type="EMBL" id="JAPFFM010000009">
    <property type="protein sequence ID" value="KAJ6746965.1"/>
    <property type="molecule type" value="Genomic_DNA"/>
</dbReference>
<evidence type="ECO:0000313" key="2">
    <source>
        <dbReference type="EMBL" id="KAJ6746965.1"/>
    </source>
</evidence>
<protein>
    <submittedName>
        <fullName evidence="2">Uncharacterized protein</fullName>
    </submittedName>
</protein>
<gene>
    <name evidence="2" type="ORF">OIU74_029433</name>
</gene>
<accession>A0A9Q0VG65</accession>
<evidence type="ECO:0000256" key="1">
    <source>
        <dbReference type="SAM" id="MobiDB-lite"/>
    </source>
</evidence>
<sequence>MVNPQGPNRLPLPGTEGTNANARYIEGPKAAPSGSWDNDWENDAGKRGDSISYGVNLLFFPDRKDISSVILS</sequence>
<keyword evidence="3" id="KW-1185">Reference proteome</keyword>
<reference evidence="2" key="2">
    <citation type="journal article" date="2023" name="Int. J. Mol. Sci.">
        <title>De Novo Assembly and Annotation of 11 Diverse Shrub Willow (Salix) Genomes Reveals Novel Gene Organization in Sex-Linked Regions.</title>
        <authorList>
            <person name="Hyden B."/>
            <person name="Feng K."/>
            <person name="Yates T.B."/>
            <person name="Jawdy S."/>
            <person name="Cereghino C."/>
            <person name="Smart L.B."/>
            <person name="Muchero W."/>
        </authorList>
    </citation>
    <scope>NUCLEOTIDE SEQUENCE</scope>
    <source>
        <tissue evidence="2">Shoot tip</tissue>
    </source>
</reference>